<reference evidence="2 3" key="1">
    <citation type="submission" date="2020-11" db="EMBL/GenBank/DDBJ databases">
        <title>Kefir isolates.</title>
        <authorList>
            <person name="Marcisauskas S."/>
            <person name="Kim Y."/>
            <person name="Blasche S."/>
        </authorList>
    </citation>
    <scope>NUCLEOTIDE SEQUENCE [LARGE SCALE GENOMIC DNA]</scope>
    <source>
        <strain evidence="2 3">KR</strain>
    </source>
</reference>
<name>A0A9P6VXL1_RHOMI</name>
<protein>
    <submittedName>
        <fullName evidence="2">Uncharacterized protein</fullName>
    </submittedName>
</protein>
<comment type="caution">
    <text evidence="2">The sequence shown here is derived from an EMBL/GenBank/DDBJ whole genome shotgun (WGS) entry which is preliminary data.</text>
</comment>
<evidence type="ECO:0000313" key="2">
    <source>
        <dbReference type="EMBL" id="KAG0656545.1"/>
    </source>
</evidence>
<feature type="compositionally biased region" description="Basic and acidic residues" evidence="1">
    <location>
        <begin position="178"/>
        <end position="208"/>
    </location>
</feature>
<dbReference type="Proteomes" id="UP000777482">
    <property type="component" value="Unassembled WGS sequence"/>
</dbReference>
<evidence type="ECO:0000313" key="3">
    <source>
        <dbReference type="Proteomes" id="UP000777482"/>
    </source>
</evidence>
<keyword evidence="3" id="KW-1185">Reference proteome</keyword>
<dbReference type="AlphaFoldDB" id="A0A9P6VXL1"/>
<accession>A0A9P6VXL1</accession>
<evidence type="ECO:0000256" key="1">
    <source>
        <dbReference type="SAM" id="MobiDB-lite"/>
    </source>
</evidence>
<gene>
    <name evidence="2" type="ORF">C6P46_007034</name>
</gene>
<dbReference type="EMBL" id="PUHQ01000095">
    <property type="protein sequence ID" value="KAG0656545.1"/>
    <property type="molecule type" value="Genomic_DNA"/>
</dbReference>
<proteinExistence type="predicted"/>
<organism evidence="2 3">
    <name type="scientific">Rhodotorula mucilaginosa</name>
    <name type="common">Yeast</name>
    <name type="synonym">Rhodotorula rubra</name>
    <dbReference type="NCBI Taxonomy" id="5537"/>
    <lineage>
        <taxon>Eukaryota</taxon>
        <taxon>Fungi</taxon>
        <taxon>Dikarya</taxon>
        <taxon>Basidiomycota</taxon>
        <taxon>Pucciniomycotina</taxon>
        <taxon>Microbotryomycetes</taxon>
        <taxon>Sporidiobolales</taxon>
        <taxon>Sporidiobolaceae</taxon>
        <taxon>Rhodotorula</taxon>
    </lineage>
</organism>
<feature type="region of interest" description="Disordered" evidence="1">
    <location>
        <begin position="155"/>
        <end position="236"/>
    </location>
</feature>
<sequence>MFPAVQSRPFEPHASGPPVPDWILKRAMKNLAKPEDAQSFGLMDSKYAKRFEEVWGEAEPLFRAWAQAVTPKKRLTICRSCSRCWTSSGFPKDKYLYIIENGTGQDLVTLLRSGYNLRTPTRYLEEVGLLSLASLEPEGGILMVDFAGEGRGAHTVSGHTHTVGRVGQTCPLPSLQRRHGDPDSASEQRLDTPHLPHHDHSSSPERRPPPSSNSAPRDGGPVDGGQLDSCGPREGEEWEDLVHWDPMPSLGVKPFLGLRAMRRYGWRSGL</sequence>